<dbReference type="SUPFAM" id="SSF48452">
    <property type="entry name" value="TPR-like"/>
    <property type="match status" value="1"/>
</dbReference>
<dbReference type="Proteomes" id="UP000282311">
    <property type="component" value="Unassembled WGS sequence"/>
</dbReference>
<dbReference type="InterPro" id="IPR011990">
    <property type="entry name" value="TPR-like_helical_dom_sf"/>
</dbReference>
<name>A0A3B0CJD8_9BACL</name>
<protein>
    <recommendedName>
        <fullName evidence="4">Tetratricopeptide repeat protein</fullName>
    </recommendedName>
</protein>
<evidence type="ECO:0000313" key="3">
    <source>
        <dbReference type="Proteomes" id="UP000282311"/>
    </source>
</evidence>
<accession>A0A3B0CJD8</accession>
<dbReference type="EMBL" id="RBAH01000005">
    <property type="protein sequence ID" value="RKN85312.1"/>
    <property type="molecule type" value="Genomic_DNA"/>
</dbReference>
<gene>
    <name evidence="2" type="ORF">D7M11_09510</name>
</gene>
<evidence type="ECO:0000256" key="1">
    <source>
        <dbReference type="SAM" id="MobiDB-lite"/>
    </source>
</evidence>
<sequence length="173" mass="19509">MAKDTASTKRFKEAKKLHQKGVDGDKRAVKAAYEKFAKLRAEEPGNALFEAYYGSTLTLLARDAAKPLEKAEIAQNGLDSLDKAISMDPNHKRIRLLRANVCVKLPESYFQSSKSAIEDFNFLLDRYKDDTEFMSKNQVTAILRNLASAYEHAGKPDEAKSVLQRLAKLERKK</sequence>
<proteinExistence type="predicted"/>
<dbReference type="Gene3D" id="1.25.40.10">
    <property type="entry name" value="Tetratricopeptide repeat domain"/>
    <property type="match status" value="1"/>
</dbReference>
<dbReference type="OrthoDB" id="1807878at2"/>
<reference evidence="2 3" key="1">
    <citation type="journal article" date="2007" name="Int. J. Syst. Evol. Microbiol.">
        <title>Paenibacillus ginsengarvi sp. nov., isolated from soil from ginseng cultivation.</title>
        <authorList>
            <person name="Yoon M.H."/>
            <person name="Ten L.N."/>
            <person name="Im W.T."/>
        </authorList>
    </citation>
    <scope>NUCLEOTIDE SEQUENCE [LARGE SCALE GENOMIC DNA]</scope>
    <source>
        <strain evidence="2 3">KCTC 13059</strain>
    </source>
</reference>
<organism evidence="2 3">
    <name type="scientific">Paenibacillus ginsengarvi</name>
    <dbReference type="NCBI Taxonomy" id="400777"/>
    <lineage>
        <taxon>Bacteria</taxon>
        <taxon>Bacillati</taxon>
        <taxon>Bacillota</taxon>
        <taxon>Bacilli</taxon>
        <taxon>Bacillales</taxon>
        <taxon>Paenibacillaceae</taxon>
        <taxon>Paenibacillus</taxon>
    </lineage>
</organism>
<evidence type="ECO:0000313" key="2">
    <source>
        <dbReference type="EMBL" id="RKN85312.1"/>
    </source>
</evidence>
<keyword evidence="3" id="KW-1185">Reference proteome</keyword>
<evidence type="ECO:0008006" key="4">
    <source>
        <dbReference type="Google" id="ProtNLM"/>
    </source>
</evidence>
<feature type="region of interest" description="Disordered" evidence="1">
    <location>
        <begin position="1"/>
        <end position="20"/>
    </location>
</feature>
<dbReference type="RefSeq" id="WP_120746964.1">
    <property type="nucleotide sequence ID" value="NZ_RBAH01000005.1"/>
</dbReference>
<comment type="caution">
    <text evidence="2">The sequence shown here is derived from an EMBL/GenBank/DDBJ whole genome shotgun (WGS) entry which is preliminary data.</text>
</comment>
<dbReference type="AlphaFoldDB" id="A0A3B0CJD8"/>